<reference evidence="6 7" key="1">
    <citation type="submission" date="2019-03" db="EMBL/GenBank/DDBJ databases">
        <title>Metabolic potential of uncultured bacteria and archaea associated with petroleum seepage in deep-sea sediments.</title>
        <authorList>
            <person name="Dong X."/>
            <person name="Hubert C."/>
        </authorList>
    </citation>
    <scope>NUCLEOTIDE SEQUENCE [LARGE SCALE GENOMIC DNA]</scope>
    <source>
        <strain evidence="6">E29_bin52</strain>
    </source>
</reference>
<organism evidence="6 7">
    <name type="scientific">Aerophobetes bacterium</name>
    <dbReference type="NCBI Taxonomy" id="2030807"/>
    <lineage>
        <taxon>Bacteria</taxon>
        <taxon>Candidatus Aerophobota</taxon>
    </lineage>
</organism>
<dbReference type="AlphaFoldDB" id="A0A523VZF2"/>
<dbReference type="InterPro" id="IPR017911">
    <property type="entry name" value="MacB-like_ATP-bd"/>
</dbReference>
<dbReference type="EMBL" id="SOIZ01000316">
    <property type="protein sequence ID" value="TET60130.1"/>
    <property type="molecule type" value="Genomic_DNA"/>
</dbReference>
<dbReference type="Pfam" id="PF00005">
    <property type="entry name" value="ABC_tran"/>
    <property type="match status" value="1"/>
</dbReference>
<feature type="domain" description="ABC transporter" evidence="5">
    <location>
        <begin position="5"/>
        <end position="221"/>
    </location>
</feature>
<dbReference type="CDD" id="cd03255">
    <property type="entry name" value="ABC_MJ0796_LolCDE_FtsE"/>
    <property type="match status" value="1"/>
</dbReference>
<dbReference type="FunFam" id="3.40.50.300:FF:000032">
    <property type="entry name" value="Export ABC transporter ATP-binding protein"/>
    <property type="match status" value="1"/>
</dbReference>
<dbReference type="Proteomes" id="UP000319130">
    <property type="component" value="Unassembled WGS sequence"/>
</dbReference>
<dbReference type="SUPFAM" id="SSF52540">
    <property type="entry name" value="P-loop containing nucleoside triphosphate hydrolases"/>
    <property type="match status" value="1"/>
</dbReference>
<dbReference type="GO" id="GO:0005524">
    <property type="term" value="F:ATP binding"/>
    <property type="evidence" value="ECO:0007669"/>
    <property type="project" value="UniProtKB-KW"/>
</dbReference>
<dbReference type="PROSITE" id="PS00211">
    <property type="entry name" value="ABC_TRANSPORTER_1"/>
    <property type="match status" value="1"/>
</dbReference>
<dbReference type="InterPro" id="IPR003439">
    <property type="entry name" value="ABC_transporter-like_ATP-bd"/>
</dbReference>
<dbReference type="InterPro" id="IPR003593">
    <property type="entry name" value="AAA+_ATPase"/>
</dbReference>
<proteinExistence type="inferred from homology"/>
<name>A0A523VZF2_UNCAE</name>
<evidence type="ECO:0000256" key="4">
    <source>
        <dbReference type="ARBA" id="ARBA00022840"/>
    </source>
</evidence>
<evidence type="ECO:0000256" key="1">
    <source>
        <dbReference type="ARBA" id="ARBA00005417"/>
    </source>
</evidence>
<dbReference type="GO" id="GO:0016887">
    <property type="term" value="F:ATP hydrolysis activity"/>
    <property type="evidence" value="ECO:0007669"/>
    <property type="project" value="InterPro"/>
</dbReference>
<dbReference type="PANTHER" id="PTHR42798:SF2">
    <property type="entry name" value="ABC TRANSPORTER ATP-BINDING PROTEIN MG467-RELATED"/>
    <property type="match status" value="1"/>
</dbReference>
<evidence type="ECO:0000313" key="7">
    <source>
        <dbReference type="Proteomes" id="UP000319130"/>
    </source>
</evidence>
<keyword evidence="2" id="KW-0813">Transport</keyword>
<dbReference type="GO" id="GO:0022857">
    <property type="term" value="F:transmembrane transporter activity"/>
    <property type="evidence" value="ECO:0007669"/>
    <property type="project" value="UniProtKB-ARBA"/>
</dbReference>
<keyword evidence="3" id="KW-0547">Nucleotide-binding</keyword>
<evidence type="ECO:0000313" key="6">
    <source>
        <dbReference type="EMBL" id="TET60130.1"/>
    </source>
</evidence>
<comment type="similarity">
    <text evidence="1">Belongs to the ABC transporter superfamily.</text>
</comment>
<dbReference type="InterPro" id="IPR027417">
    <property type="entry name" value="P-loop_NTPase"/>
</dbReference>
<dbReference type="SMART" id="SM00382">
    <property type="entry name" value="AAA"/>
    <property type="match status" value="1"/>
</dbReference>
<evidence type="ECO:0000256" key="3">
    <source>
        <dbReference type="ARBA" id="ARBA00022741"/>
    </source>
</evidence>
<protein>
    <submittedName>
        <fullName evidence="6">ABC transporter ATP-binding protein</fullName>
    </submittedName>
</protein>
<keyword evidence="4 6" id="KW-0067">ATP-binding</keyword>
<evidence type="ECO:0000259" key="5">
    <source>
        <dbReference type="PROSITE" id="PS50893"/>
    </source>
</evidence>
<dbReference type="PROSITE" id="PS50893">
    <property type="entry name" value="ABC_TRANSPORTER_2"/>
    <property type="match status" value="1"/>
</dbReference>
<dbReference type="GO" id="GO:0098796">
    <property type="term" value="C:membrane protein complex"/>
    <property type="evidence" value="ECO:0007669"/>
    <property type="project" value="UniProtKB-ARBA"/>
</dbReference>
<gene>
    <name evidence="6" type="ORF">E3J48_07035</name>
</gene>
<accession>A0A523VZF2</accession>
<evidence type="ECO:0000256" key="2">
    <source>
        <dbReference type="ARBA" id="ARBA00022448"/>
    </source>
</evidence>
<dbReference type="InterPro" id="IPR017871">
    <property type="entry name" value="ABC_transporter-like_CS"/>
</dbReference>
<sequence length="221" mass="24311">MNKMIKIVGLKKSFDNGKIKALDGIDLEVAQGEFISIMGPSGSGKSTLLNMIAALDTPDAGDILVEGKSLLNEIEDVASYRARTVGFIFQLHNLLPHLTALENILIPMFEVKAPKGEKIRRAQKLLEEIGLKDRMRSFPPELSGGERQKVAIARALANNPKILLADEPTGNIDSKSSQQILRLFKEFRQRNKVTMILVTHDSGVAETAERIVHISDGRISS</sequence>
<dbReference type="Gene3D" id="3.40.50.300">
    <property type="entry name" value="P-loop containing nucleotide triphosphate hydrolases"/>
    <property type="match status" value="1"/>
</dbReference>
<dbReference type="PANTHER" id="PTHR42798">
    <property type="entry name" value="LIPOPROTEIN-RELEASING SYSTEM ATP-BINDING PROTEIN LOLD"/>
    <property type="match status" value="1"/>
</dbReference>
<comment type="caution">
    <text evidence="6">The sequence shown here is derived from an EMBL/GenBank/DDBJ whole genome shotgun (WGS) entry which is preliminary data.</text>
</comment>